<dbReference type="Proteomes" id="UP000037460">
    <property type="component" value="Unassembled WGS sequence"/>
</dbReference>
<feature type="domain" description="PPIase cyclophilin-type" evidence="2">
    <location>
        <begin position="130"/>
        <end position="287"/>
    </location>
</feature>
<dbReference type="GO" id="GO:0005737">
    <property type="term" value="C:cytoplasm"/>
    <property type="evidence" value="ECO:0007669"/>
    <property type="project" value="TreeGrafter"/>
</dbReference>
<dbReference type="SUPFAM" id="SSF50891">
    <property type="entry name" value="Cyclophilin-like"/>
    <property type="match status" value="1"/>
</dbReference>
<protein>
    <submittedName>
        <fullName evidence="3">Peptidyl-prolyl cis-trans isomerase-like 6-like protein</fullName>
    </submittedName>
</protein>
<accession>A0A0M0LRC0</accession>
<gene>
    <name evidence="3" type="ORF">Ctob_010696</name>
</gene>
<dbReference type="OrthoDB" id="408413at2759"/>
<dbReference type="PANTHER" id="PTHR11071">
    <property type="entry name" value="PEPTIDYL-PROLYL CIS-TRANS ISOMERASE"/>
    <property type="match status" value="1"/>
</dbReference>
<dbReference type="PANTHER" id="PTHR11071:SF561">
    <property type="entry name" value="PEPTIDYL-PROLYL CIS-TRANS ISOMERASE D-RELATED"/>
    <property type="match status" value="1"/>
</dbReference>
<keyword evidence="4" id="KW-1185">Reference proteome</keyword>
<dbReference type="PROSITE" id="PS50072">
    <property type="entry name" value="CSA_PPIASE_2"/>
    <property type="match status" value="1"/>
</dbReference>
<dbReference type="InterPro" id="IPR000048">
    <property type="entry name" value="IQ_motif_EF-hand-BS"/>
</dbReference>
<keyword evidence="1" id="KW-0175">Coiled coil</keyword>
<evidence type="ECO:0000313" key="4">
    <source>
        <dbReference type="Proteomes" id="UP000037460"/>
    </source>
</evidence>
<organism evidence="3 4">
    <name type="scientific">Chrysochromulina tobinii</name>
    <dbReference type="NCBI Taxonomy" id="1460289"/>
    <lineage>
        <taxon>Eukaryota</taxon>
        <taxon>Haptista</taxon>
        <taxon>Haptophyta</taxon>
        <taxon>Prymnesiophyceae</taxon>
        <taxon>Prymnesiales</taxon>
        <taxon>Chrysochromulinaceae</taxon>
        <taxon>Chrysochromulina</taxon>
    </lineage>
</organism>
<dbReference type="SMART" id="SM00015">
    <property type="entry name" value="IQ"/>
    <property type="match status" value="2"/>
</dbReference>
<reference evidence="4" key="1">
    <citation type="journal article" date="2015" name="PLoS Genet.">
        <title>Genome Sequence and Transcriptome Analyses of Chrysochromulina tobin: Metabolic Tools for Enhanced Algal Fitness in the Prominent Order Prymnesiales (Haptophyceae).</title>
        <authorList>
            <person name="Hovde B.T."/>
            <person name="Deodato C.R."/>
            <person name="Hunsperger H.M."/>
            <person name="Ryken S.A."/>
            <person name="Yost W."/>
            <person name="Jha R.K."/>
            <person name="Patterson J."/>
            <person name="Monnat R.J. Jr."/>
            <person name="Barlow S.B."/>
            <person name="Starkenburg S.R."/>
            <person name="Cattolico R.A."/>
        </authorList>
    </citation>
    <scope>NUCLEOTIDE SEQUENCE</scope>
    <source>
        <strain evidence="4">CCMP291</strain>
    </source>
</reference>
<keyword evidence="3" id="KW-0413">Isomerase</keyword>
<dbReference type="Pfam" id="PF00160">
    <property type="entry name" value="Pro_isomerase"/>
    <property type="match status" value="1"/>
</dbReference>
<evidence type="ECO:0000313" key="3">
    <source>
        <dbReference type="EMBL" id="KOO53605.1"/>
    </source>
</evidence>
<feature type="coiled-coil region" evidence="1">
    <location>
        <begin position="327"/>
        <end position="354"/>
    </location>
</feature>
<dbReference type="PRINTS" id="PR00153">
    <property type="entry name" value="CSAPPISMRASE"/>
</dbReference>
<name>A0A0M0LRC0_9EUKA</name>
<dbReference type="InterPro" id="IPR029000">
    <property type="entry name" value="Cyclophilin-like_dom_sf"/>
</dbReference>
<proteinExistence type="predicted"/>
<comment type="caution">
    <text evidence="3">The sequence shown here is derived from an EMBL/GenBank/DDBJ whole genome shotgun (WGS) entry which is preliminary data.</text>
</comment>
<dbReference type="Pfam" id="PF00612">
    <property type="entry name" value="IQ"/>
    <property type="match status" value="1"/>
</dbReference>
<sequence length="373" mass="40449">MPSLKDLLVAPFTVAGRINAPEYHKAKAVAQGCSASASATCTPLLPADYDKLLLELRVKHGGPAFLHTSGVVVYSATVGFIGDEMKLITWLERHGIYDAGGALNVRMSWDVVAQTAYMDLLCDSGLTFGFMEMSYGGNVIGRLVFELFPDVAPKTVANFLALCEGVEGGVGYVGTPIHRMKKGGWMQGGDVKSGKGDGGASASGAPLADESFHVEHSEAGILGMCNDGPHTAQSQFYVTFAPNKGFDKKYVAFGRLIDGFKLLSFIESIDVLNERPKSDLIISDAGRVSKKQLEMNMLDEDEAAIKLQSHIKGRAARKEAQERKQAAKRVKMEKKMAQERMEKKEQEEAAVKMQAINRGRAQRKANKKGMPGD</sequence>
<dbReference type="GO" id="GO:0003755">
    <property type="term" value="F:peptidyl-prolyl cis-trans isomerase activity"/>
    <property type="evidence" value="ECO:0007669"/>
    <property type="project" value="InterPro"/>
</dbReference>
<dbReference type="PROSITE" id="PS50096">
    <property type="entry name" value="IQ"/>
    <property type="match status" value="2"/>
</dbReference>
<evidence type="ECO:0000259" key="2">
    <source>
        <dbReference type="PROSITE" id="PS50072"/>
    </source>
</evidence>
<dbReference type="InterPro" id="IPR002130">
    <property type="entry name" value="Cyclophilin-type_PPIase_dom"/>
</dbReference>
<dbReference type="EMBL" id="JWZX01000157">
    <property type="protein sequence ID" value="KOO53605.1"/>
    <property type="molecule type" value="Genomic_DNA"/>
</dbReference>
<dbReference type="Gene3D" id="2.40.100.10">
    <property type="entry name" value="Cyclophilin-like"/>
    <property type="match status" value="1"/>
</dbReference>
<dbReference type="CDD" id="cd00317">
    <property type="entry name" value="cyclophilin"/>
    <property type="match status" value="1"/>
</dbReference>
<dbReference type="AlphaFoldDB" id="A0A0M0LRC0"/>
<evidence type="ECO:0000256" key="1">
    <source>
        <dbReference type="SAM" id="Coils"/>
    </source>
</evidence>